<dbReference type="PANTHER" id="PTHR46085">
    <property type="entry name" value="ARFGAP/RECO-RELATED"/>
    <property type="match status" value="1"/>
</dbReference>
<feature type="domain" description="Arf-GAP" evidence="6">
    <location>
        <begin position="12"/>
        <end position="144"/>
    </location>
</feature>
<dbReference type="InterPro" id="IPR038508">
    <property type="entry name" value="ArfGAP_dom_sf"/>
</dbReference>
<dbReference type="InterPro" id="IPR044820">
    <property type="entry name" value="AGD14-like"/>
</dbReference>
<dbReference type="EMBL" id="JAVXUO010001889">
    <property type="protein sequence ID" value="KAK2978237.1"/>
    <property type="molecule type" value="Genomic_DNA"/>
</dbReference>
<dbReference type="Gene3D" id="1.10.220.150">
    <property type="entry name" value="Arf GTPase activating protein"/>
    <property type="match status" value="1"/>
</dbReference>
<dbReference type="InterPro" id="IPR001164">
    <property type="entry name" value="ArfGAP_dom"/>
</dbReference>
<keyword evidence="2 4" id="KW-0863">Zinc-finger</keyword>
<dbReference type="AlphaFoldDB" id="A0AA88QZQ3"/>
<dbReference type="CDD" id="cd08838">
    <property type="entry name" value="ArfGap_AGFG"/>
    <property type="match status" value="1"/>
</dbReference>
<keyword evidence="8" id="KW-1185">Reference proteome</keyword>
<feature type="compositionally biased region" description="Basic and acidic residues" evidence="5">
    <location>
        <begin position="190"/>
        <end position="220"/>
    </location>
</feature>
<evidence type="ECO:0000313" key="8">
    <source>
        <dbReference type="Proteomes" id="UP001187471"/>
    </source>
</evidence>
<comment type="caution">
    <text evidence="7">The sequence shown here is derived from an EMBL/GenBank/DDBJ whole genome shotgun (WGS) entry which is preliminary data.</text>
</comment>
<reference evidence="7" key="1">
    <citation type="submission" date="2022-12" db="EMBL/GenBank/DDBJ databases">
        <title>Draft genome assemblies for two species of Escallonia (Escalloniales).</title>
        <authorList>
            <person name="Chanderbali A."/>
            <person name="Dervinis C."/>
            <person name="Anghel I."/>
            <person name="Soltis D."/>
            <person name="Soltis P."/>
            <person name="Zapata F."/>
        </authorList>
    </citation>
    <scope>NUCLEOTIDE SEQUENCE</scope>
    <source>
        <strain evidence="7">UCBG92.1500</strain>
        <tissue evidence="7">Leaf</tissue>
    </source>
</reference>
<dbReference type="PROSITE" id="PS50115">
    <property type="entry name" value="ARFGAP"/>
    <property type="match status" value="1"/>
</dbReference>
<dbReference type="InterPro" id="IPR037278">
    <property type="entry name" value="ARFGAP/RecO"/>
</dbReference>
<feature type="region of interest" description="Disordered" evidence="5">
    <location>
        <begin position="142"/>
        <end position="280"/>
    </location>
</feature>
<feature type="region of interest" description="Disordered" evidence="5">
    <location>
        <begin position="292"/>
        <end position="327"/>
    </location>
</feature>
<feature type="compositionally biased region" description="Basic and acidic residues" evidence="5">
    <location>
        <begin position="227"/>
        <end position="265"/>
    </location>
</feature>
<keyword evidence="1" id="KW-0479">Metal-binding</keyword>
<evidence type="ECO:0000313" key="7">
    <source>
        <dbReference type="EMBL" id="KAK2978237.1"/>
    </source>
</evidence>
<evidence type="ECO:0000256" key="1">
    <source>
        <dbReference type="ARBA" id="ARBA00022723"/>
    </source>
</evidence>
<dbReference type="PANTHER" id="PTHR46085:SF3">
    <property type="entry name" value="ARF GTPASE ACTIVATING PROTEIN"/>
    <property type="match status" value="1"/>
</dbReference>
<feature type="region of interest" description="Disordered" evidence="5">
    <location>
        <begin position="339"/>
        <end position="377"/>
    </location>
</feature>
<evidence type="ECO:0000259" key="6">
    <source>
        <dbReference type="PROSITE" id="PS50115"/>
    </source>
</evidence>
<evidence type="ECO:0000256" key="2">
    <source>
        <dbReference type="ARBA" id="ARBA00022771"/>
    </source>
</evidence>
<evidence type="ECO:0000256" key="4">
    <source>
        <dbReference type="PROSITE-ProRule" id="PRU00288"/>
    </source>
</evidence>
<dbReference type="GO" id="GO:0005096">
    <property type="term" value="F:GTPase activator activity"/>
    <property type="evidence" value="ECO:0007669"/>
    <property type="project" value="InterPro"/>
</dbReference>
<organism evidence="7 8">
    <name type="scientific">Escallonia rubra</name>
    <dbReference type="NCBI Taxonomy" id="112253"/>
    <lineage>
        <taxon>Eukaryota</taxon>
        <taxon>Viridiplantae</taxon>
        <taxon>Streptophyta</taxon>
        <taxon>Embryophyta</taxon>
        <taxon>Tracheophyta</taxon>
        <taxon>Spermatophyta</taxon>
        <taxon>Magnoliopsida</taxon>
        <taxon>eudicotyledons</taxon>
        <taxon>Gunneridae</taxon>
        <taxon>Pentapetalae</taxon>
        <taxon>asterids</taxon>
        <taxon>campanulids</taxon>
        <taxon>Escalloniales</taxon>
        <taxon>Escalloniaceae</taxon>
        <taxon>Escallonia</taxon>
    </lineage>
</organism>
<dbReference type="Pfam" id="PF01412">
    <property type="entry name" value="ArfGap"/>
    <property type="match status" value="1"/>
</dbReference>
<gene>
    <name evidence="7" type="ORF">RJ640_024270</name>
</gene>
<dbReference type="SUPFAM" id="SSF57863">
    <property type="entry name" value="ArfGap/RecO-like zinc finger"/>
    <property type="match status" value="1"/>
</dbReference>
<evidence type="ECO:0000256" key="5">
    <source>
        <dbReference type="SAM" id="MobiDB-lite"/>
    </source>
</evidence>
<dbReference type="SMART" id="SM00105">
    <property type="entry name" value="ArfGap"/>
    <property type="match status" value="1"/>
</dbReference>
<feature type="compositionally biased region" description="Low complexity" evidence="5">
    <location>
        <begin position="305"/>
        <end position="320"/>
    </location>
</feature>
<protein>
    <recommendedName>
        <fullName evidence="6">Arf-GAP domain-containing protein</fullName>
    </recommendedName>
</protein>
<feature type="compositionally biased region" description="Polar residues" evidence="5">
    <location>
        <begin position="347"/>
        <end position="371"/>
    </location>
</feature>
<keyword evidence="3" id="KW-0862">Zinc</keyword>
<feature type="compositionally biased region" description="Basic and acidic residues" evidence="5">
    <location>
        <begin position="142"/>
        <end position="160"/>
    </location>
</feature>
<dbReference type="GO" id="GO:0008270">
    <property type="term" value="F:zinc ion binding"/>
    <property type="evidence" value="ECO:0007669"/>
    <property type="project" value="UniProtKB-KW"/>
</dbReference>
<evidence type="ECO:0000256" key="3">
    <source>
        <dbReference type="ARBA" id="ARBA00022833"/>
    </source>
</evidence>
<sequence>MANRVKEDERNERTIRNLLKLPDNRRCINCNSLGPQYVCTSFWTFVCTTCSGIHREFTHRVKSVSMAKFTSQEVSALQGGGNASAKVIYFKEWDPQRHSLPDSSYLIQTTLNFMFIASNVEKLRDFIKHVYVDRRYTGERSFDKAPRVKMGEPEESENKNIDTYQGGSRSPPYEDSYERRYSDKPSPGGRSDDRNNRYNYDERRSPGYDQESRQYTDYRRSPARTEIVNDWRRDDRFGNGRRSDDSKTSDGGSKLEGKSPDHQRDLNMSSPPVVRPVREILGENVSPLRIIEPPKGFGGRSADGSVRTQRTVSSSSLASSNGNPTELRTETSLIDFDAVPEAPPTSTPQTQQIATSQTIPSSNDNWANFDSVSEPKVSQAPSSANLLESVLSELSVPASLPGHLGVPGSAVNAPMGNVLSSNSSIAASMGHVPVSPFGGGAAAAQVGNSMAFPQGGASAAVPPFNSFGSVSDGGQWHNTQPQQNVSFPGTGSNYSAQPFTAPVSGVSSNQSWNFGVITQPSPVEVRPTAKKELPEGLFTSSYSFPPPPVPGWQTGPSLGIGYNMQYNMATPVPTFPQPSTSSTNPFDLHNEPSHVQAPTFPSMASLQGALPNVAAPTGIQRASSLVTPSPTWMPVQSSHPFVMPPQGLSYASPMPPQGQSYASAMPPSAYMGQQIPSNIPPRQQGVVGFGFGAYNQSQQQGGLYSAPAAPNALSSVGGNPFG</sequence>
<dbReference type="FunFam" id="1.10.220.150:FF:000005">
    <property type="entry name" value="Arf-GAP domain and FG repeat-containing protein 1"/>
    <property type="match status" value="1"/>
</dbReference>
<dbReference type="PRINTS" id="PR00405">
    <property type="entry name" value="REVINTRACTNG"/>
</dbReference>
<accession>A0AA88QZQ3</accession>
<proteinExistence type="predicted"/>
<dbReference type="Proteomes" id="UP001187471">
    <property type="component" value="Unassembled WGS sequence"/>
</dbReference>
<name>A0AA88QZQ3_9ASTE</name>